<evidence type="ECO:0000256" key="5">
    <source>
        <dbReference type="ARBA" id="ARBA00023002"/>
    </source>
</evidence>
<evidence type="ECO:0000313" key="8">
    <source>
        <dbReference type="EMBL" id="TMP81698.1"/>
    </source>
</evidence>
<dbReference type="EMBL" id="PNCG01000183">
    <property type="protein sequence ID" value="TMP81698.1"/>
    <property type="molecule type" value="Genomic_DNA"/>
</dbReference>
<dbReference type="InterPro" id="IPR005708">
    <property type="entry name" value="Homogentis_dOase"/>
</dbReference>
<accession>A0A5S3YVJ4</accession>
<keyword evidence="4 8" id="KW-0223">Dioxygenase</keyword>
<dbReference type="Pfam" id="PF20510">
    <property type="entry name" value="HgmA_N"/>
    <property type="match status" value="1"/>
</dbReference>
<dbReference type="GO" id="GO:0006559">
    <property type="term" value="P:L-phenylalanine catabolic process"/>
    <property type="evidence" value="ECO:0007669"/>
    <property type="project" value="InterPro"/>
</dbReference>
<dbReference type="InterPro" id="IPR011051">
    <property type="entry name" value="RmlC_Cupin_sf"/>
</dbReference>
<evidence type="ECO:0000313" key="9">
    <source>
        <dbReference type="Proteomes" id="UP000305874"/>
    </source>
</evidence>
<feature type="non-terminal residue" evidence="8">
    <location>
        <position position="1"/>
    </location>
</feature>
<dbReference type="RefSeq" id="WP_138549182.1">
    <property type="nucleotide sequence ID" value="NZ_PNCG01000183.1"/>
</dbReference>
<evidence type="ECO:0000259" key="7">
    <source>
        <dbReference type="Pfam" id="PF20510"/>
    </source>
</evidence>
<comment type="caution">
    <text evidence="8">The sequence shown here is derived from an EMBL/GenBank/DDBJ whole genome shotgun (WGS) entry which is preliminary data.</text>
</comment>
<evidence type="ECO:0000256" key="6">
    <source>
        <dbReference type="ARBA" id="ARBA00023004"/>
    </source>
</evidence>
<dbReference type="CDD" id="cd07000">
    <property type="entry name" value="cupin_HGO_N"/>
    <property type="match status" value="1"/>
</dbReference>
<dbReference type="PANTHER" id="PTHR11056:SF0">
    <property type="entry name" value="HOMOGENTISATE 1,2-DIOXYGENASE"/>
    <property type="match status" value="1"/>
</dbReference>
<comment type="cofactor">
    <cofactor evidence="1">
        <name>Fe cation</name>
        <dbReference type="ChEBI" id="CHEBI:24875"/>
    </cofactor>
</comment>
<feature type="non-terminal residue" evidence="8">
    <location>
        <position position="170"/>
    </location>
</feature>
<dbReference type="InterPro" id="IPR046452">
    <property type="entry name" value="HgmA_N"/>
</dbReference>
<evidence type="ECO:0000256" key="4">
    <source>
        <dbReference type="ARBA" id="ARBA00022964"/>
    </source>
</evidence>
<dbReference type="EC" id="1.13.11.5" evidence="8"/>
<proteinExistence type="inferred from homology"/>
<evidence type="ECO:0000256" key="2">
    <source>
        <dbReference type="ARBA" id="ARBA00007757"/>
    </source>
</evidence>
<dbReference type="GO" id="GO:0006570">
    <property type="term" value="P:tyrosine metabolic process"/>
    <property type="evidence" value="ECO:0007669"/>
    <property type="project" value="InterPro"/>
</dbReference>
<dbReference type="Gene3D" id="2.60.120.10">
    <property type="entry name" value="Jelly Rolls"/>
    <property type="match status" value="1"/>
</dbReference>
<reference evidence="9" key="2">
    <citation type="submission" date="2019-06" db="EMBL/GenBank/DDBJ databases">
        <title>Co-occurence of chitin degradation, pigmentation and bioactivity in marine Pseudoalteromonas.</title>
        <authorList>
            <person name="Sonnenschein E.C."/>
            <person name="Bech P.K."/>
        </authorList>
    </citation>
    <scope>NUCLEOTIDE SEQUENCE [LARGE SCALE GENOMIC DNA]</scope>
    <source>
        <strain evidence="9">S2897</strain>
    </source>
</reference>
<dbReference type="GO" id="GO:0004411">
    <property type="term" value="F:homogentisate 1,2-dioxygenase activity"/>
    <property type="evidence" value="ECO:0007669"/>
    <property type="project" value="UniProtKB-EC"/>
</dbReference>
<dbReference type="AlphaFoldDB" id="A0A5S3YVJ4"/>
<dbReference type="GO" id="GO:0046872">
    <property type="term" value="F:metal ion binding"/>
    <property type="evidence" value="ECO:0007669"/>
    <property type="project" value="UniProtKB-KW"/>
</dbReference>
<dbReference type="PANTHER" id="PTHR11056">
    <property type="entry name" value="HOMOGENTISATE 1,2-DIOXYGENASE"/>
    <property type="match status" value="1"/>
</dbReference>
<reference evidence="8 9" key="1">
    <citation type="submission" date="2017-12" db="EMBL/GenBank/DDBJ databases">
        <authorList>
            <person name="Paulsen S."/>
            <person name="Gram L.K."/>
        </authorList>
    </citation>
    <scope>NUCLEOTIDE SEQUENCE [LARGE SCALE GENOMIC DNA]</scope>
    <source>
        <strain evidence="8 9">S2897</strain>
    </source>
</reference>
<gene>
    <name evidence="8" type="ORF">CWC05_19615</name>
</gene>
<organism evidence="8 9">
    <name type="scientific">Pseudoalteromonas ruthenica</name>
    <dbReference type="NCBI Taxonomy" id="151081"/>
    <lineage>
        <taxon>Bacteria</taxon>
        <taxon>Pseudomonadati</taxon>
        <taxon>Pseudomonadota</taxon>
        <taxon>Gammaproteobacteria</taxon>
        <taxon>Alteromonadales</taxon>
        <taxon>Pseudoalteromonadaceae</taxon>
        <taxon>Pseudoalteromonas</taxon>
    </lineage>
</organism>
<dbReference type="GO" id="GO:0005737">
    <property type="term" value="C:cytoplasm"/>
    <property type="evidence" value="ECO:0007669"/>
    <property type="project" value="TreeGrafter"/>
</dbReference>
<keyword evidence="6" id="KW-0408">Iron</keyword>
<keyword evidence="3" id="KW-0479">Metal-binding</keyword>
<dbReference type="SUPFAM" id="SSF51182">
    <property type="entry name" value="RmlC-like cupins"/>
    <property type="match status" value="1"/>
</dbReference>
<evidence type="ECO:0000256" key="1">
    <source>
        <dbReference type="ARBA" id="ARBA00001962"/>
    </source>
</evidence>
<dbReference type="InterPro" id="IPR014710">
    <property type="entry name" value="RmlC-like_jellyroll"/>
</dbReference>
<name>A0A5S3YVJ4_9GAMM</name>
<sequence>MLRWNPIDIPKEQTDFVDGLVTMAANGSANSQTGIGIHVYVINKTMTDRYFYNADGEMLFVPQQGELLLHTECGKLTIKPGEIAVIPRGIKFSVELLNDEARGFICENYGHPMVLPERGPVGANGYTNERDFQYPVAAFEDKEGDFELVAKFNGNLFRCDISHSPFDVVA</sequence>
<evidence type="ECO:0000256" key="3">
    <source>
        <dbReference type="ARBA" id="ARBA00022723"/>
    </source>
</evidence>
<feature type="domain" description="Homogentisate 1,2-dioxygenase N-terminal" evidence="7">
    <location>
        <begin position="2"/>
        <end position="170"/>
    </location>
</feature>
<protein>
    <submittedName>
        <fullName evidence="8">Homogentisate 1,2-dioxygenase</fullName>
        <ecNumber evidence="8">1.13.11.5</ecNumber>
    </submittedName>
</protein>
<keyword evidence="5 8" id="KW-0560">Oxidoreductase</keyword>
<dbReference type="Proteomes" id="UP000305874">
    <property type="component" value="Unassembled WGS sequence"/>
</dbReference>
<comment type="similarity">
    <text evidence="2">Belongs to the homogentisate dioxygenase family.</text>
</comment>